<evidence type="ECO:0000313" key="1">
    <source>
        <dbReference type="EMBL" id="RDY24583.1"/>
    </source>
</evidence>
<reference evidence="1 2" key="1">
    <citation type="journal article" date="2017" name="Genome Announc.">
        <title>Draft Genome Sequence of Romboutsia maritimum sp. nov. Strain CCRI-22766(T), Isolated from Coastal Estuarine Mud.</title>
        <authorList>
            <person name="Maheux A.F."/>
            <person name="Boudreau D.K."/>
            <person name="Berube E."/>
            <person name="Boissinot M."/>
            <person name="Raymond F."/>
            <person name="Brodeur S."/>
            <person name="Corbeil J."/>
            <person name="Brightwell G."/>
            <person name="Broda D."/>
            <person name="Omar R.F."/>
            <person name="Bergeron M.G."/>
        </authorList>
    </citation>
    <scope>NUCLEOTIDE SEQUENCE [LARGE SCALE GENOMIC DNA]</scope>
    <source>
        <strain evidence="1 2">CCRI-22766</strain>
    </source>
</reference>
<dbReference type="RefSeq" id="WP_095405969.1">
    <property type="nucleotide sequence ID" value="NZ_NOJZ02000002.1"/>
</dbReference>
<dbReference type="InterPro" id="IPR038735">
    <property type="entry name" value="MSMEG_1276-like_NTP-PPase_dom"/>
</dbReference>
<dbReference type="CDD" id="cd11532">
    <property type="entry name" value="NTP-PPase_COG4997"/>
    <property type="match status" value="1"/>
</dbReference>
<sequence>MNNSVKLVRDKTPEIIESSGKKCIIENLDDQQMVEYLYVKFNEELYELFYCEELEGFADVMEVLFSIGKRYGYSEQDILRKRSEKKATHGSFDNNILLKHIY</sequence>
<evidence type="ECO:0000313" key="2">
    <source>
        <dbReference type="Proteomes" id="UP000243494"/>
    </source>
</evidence>
<dbReference type="GO" id="GO:0016787">
    <property type="term" value="F:hydrolase activity"/>
    <property type="evidence" value="ECO:0007669"/>
    <property type="project" value="UniProtKB-KW"/>
</dbReference>
<keyword evidence="2" id="KW-1185">Reference proteome</keyword>
<organism evidence="1 2">
    <name type="scientific">Romboutsia maritimum</name>
    <dbReference type="NCBI Taxonomy" id="2020948"/>
    <lineage>
        <taxon>Bacteria</taxon>
        <taxon>Bacillati</taxon>
        <taxon>Bacillota</taxon>
        <taxon>Clostridia</taxon>
        <taxon>Peptostreptococcales</taxon>
        <taxon>Peptostreptococcaceae</taxon>
        <taxon>Romboutsia</taxon>
    </lineage>
</organism>
<protein>
    <submittedName>
        <fullName evidence="1">Phosphoribosyl-ATP pyrophosphohydrolase</fullName>
    </submittedName>
</protein>
<dbReference type="Proteomes" id="UP000243494">
    <property type="component" value="Unassembled WGS sequence"/>
</dbReference>
<name>A0A371IVR8_9FIRM</name>
<proteinExistence type="predicted"/>
<dbReference type="OrthoDB" id="9813491at2"/>
<comment type="caution">
    <text evidence="1">The sequence shown here is derived from an EMBL/GenBank/DDBJ whole genome shotgun (WGS) entry which is preliminary data.</text>
</comment>
<gene>
    <name evidence="1" type="ORF">CHF27_002785</name>
</gene>
<dbReference type="AlphaFoldDB" id="A0A371IVR8"/>
<dbReference type="EMBL" id="NOJZ02000002">
    <property type="protein sequence ID" value="RDY24583.1"/>
    <property type="molecule type" value="Genomic_DNA"/>
</dbReference>
<accession>A0A371IVR8</accession>
<keyword evidence="1" id="KW-0378">Hydrolase</keyword>